<accession>A0ABQ5BV68</accession>
<name>A0ABQ5BV68_9ASTR</name>
<organism evidence="1 2">
    <name type="scientific">Tanacetum coccineum</name>
    <dbReference type="NCBI Taxonomy" id="301880"/>
    <lineage>
        <taxon>Eukaryota</taxon>
        <taxon>Viridiplantae</taxon>
        <taxon>Streptophyta</taxon>
        <taxon>Embryophyta</taxon>
        <taxon>Tracheophyta</taxon>
        <taxon>Spermatophyta</taxon>
        <taxon>Magnoliopsida</taxon>
        <taxon>eudicotyledons</taxon>
        <taxon>Gunneridae</taxon>
        <taxon>Pentapetalae</taxon>
        <taxon>asterids</taxon>
        <taxon>campanulids</taxon>
        <taxon>Asterales</taxon>
        <taxon>Asteraceae</taxon>
        <taxon>Asteroideae</taxon>
        <taxon>Anthemideae</taxon>
        <taxon>Anthemidinae</taxon>
        <taxon>Tanacetum</taxon>
    </lineage>
</organism>
<evidence type="ECO:0000313" key="1">
    <source>
        <dbReference type="EMBL" id="GJT18169.1"/>
    </source>
</evidence>
<gene>
    <name evidence="1" type="ORF">Tco_0876875</name>
</gene>
<keyword evidence="2" id="KW-1185">Reference proteome</keyword>
<proteinExistence type="predicted"/>
<comment type="caution">
    <text evidence="1">The sequence shown here is derived from an EMBL/GenBank/DDBJ whole genome shotgun (WGS) entry which is preliminary data.</text>
</comment>
<sequence length="160" mass="17752">METATLGDKVLPYIVFGCGFNNDGDKLINLEYEVTSTSSMVAMAQEKAQEDDQDDAEGEEKIKFVPRQNVVNFSFTKFPSNWNTANLLELFEEVSESGSDGTTATKSNDSRLKETKKQHVVVGSNYKQLGKSIDRLVLLLKVSTANVIISAAIDLMEQKY</sequence>
<evidence type="ECO:0000313" key="2">
    <source>
        <dbReference type="Proteomes" id="UP001151760"/>
    </source>
</evidence>
<dbReference type="EMBL" id="BQNB010013617">
    <property type="protein sequence ID" value="GJT18169.1"/>
    <property type="molecule type" value="Genomic_DNA"/>
</dbReference>
<reference evidence="1" key="2">
    <citation type="submission" date="2022-01" db="EMBL/GenBank/DDBJ databases">
        <authorList>
            <person name="Yamashiro T."/>
            <person name="Shiraishi A."/>
            <person name="Satake H."/>
            <person name="Nakayama K."/>
        </authorList>
    </citation>
    <scope>NUCLEOTIDE SEQUENCE</scope>
</reference>
<dbReference type="Proteomes" id="UP001151760">
    <property type="component" value="Unassembled WGS sequence"/>
</dbReference>
<reference evidence="1" key="1">
    <citation type="journal article" date="2022" name="Int. J. Mol. Sci.">
        <title>Draft Genome of Tanacetum Coccineum: Genomic Comparison of Closely Related Tanacetum-Family Plants.</title>
        <authorList>
            <person name="Yamashiro T."/>
            <person name="Shiraishi A."/>
            <person name="Nakayama K."/>
            <person name="Satake H."/>
        </authorList>
    </citation>
    <scope>NUCLEOTIDE SEQUENCE</scope>
</reference>
<protein>
    <submittedName>
        <fullName evidence="1">Uncharacterized protein</fullName>
    </submittedName>
</protein>